<keyword evidence="6 7" id="KW-0472">Membrane</keyword>
<sequence length="160" mass="16975">MLESILNDMTMETNLPIAVIVARFIGAVLLVSGIGFERELKDRAAGLRTHMLVSLSAAIFAVVALEVVNHPEFVGEKVQLDPLRIIESVTAGVAFLSAGFIIFKRGEVRGVTTGAGIWLAGATGLATGFGYWSIALATAVLGIIIVIVLRRVESAVELKD</sequence>
<comment type="similarity">
    <text evidence="2 7">Belongs to the MgtC/SapB family.</text>
</comment>
<dbReference type="InterPro" id="IPR003416">
    <property type="entry name" value="MgtC/SapB/SrpB/YhiD_fam"/>
</dbReference>
<feature type="transmembrane region" description="Helical" evidence="7">
    <location>
        <begin position="85"/>
        <end position="103"/>
    </location>
</feature>
<comment type="subcellular location">
    <subcellularLocation>
        <location evidence="7">Cell inner membrane</location>
        <topology evidence="7">Multi-pass membrane protein</topology>
    </subcellularLocation>
    <subcellularLocation>
        <location evidence="1">Cell membrane</location>
        <topology evidence="1">Multi-pass membrane protein</topology>
    </subcellularLocation>
</comment>
<evidence type="ECO:0000256" key="6">
    <source>
        <dbReference type="ARBA" id="ARBA00023136"/>
    </source>
</evidence>
<evidence type="ECO:0000256" key="1">
    <source>
        <dbReference type="ARBA" id="ARBA00004651"/>
    </source>
</evidence>
<protein>
    <recommendedName>
        <fullName evidence="7">Protein MgtC</fullName>
    </recommendedName>
</protein>
<evidence type="ECO:0000256" key="4">
    <source>
        <dbReference type="ARBA" id="ARBA00022692"/>
    </source>
</evidence>
<evidence type="ECO:0000256" key="5">
    <source>
        <dbReference type="ARBA" id="ARBA00022989"/>
    </source>
</evidence>
<name>A0ABS6WLK4_9HYPH</name>
<evidence type="ECO:0000256" key="3">
    <source>
        <dbReference type="ARBA" id="ARBA00022475"/>
    </source>
</evidence>
<dbReference type="Proteomes" id="UP001430804">
    <property type="component" value="Unassembled WGS sequence"/>
</dbReference>
<evidence type="ECO:0000313" key="9">
    <source>
        <dbReference type="EMBL" id="MBW3096775.1"/>
    </source>
</evidence>
<keyword evidence="4 7" id="KW-0812">Transmembrane</keyword>
<evidence type="ECO:0000313" key="10">
    <source>
        <dbReference type="Proteomes" id="UP001430804"/>
    </source>
</evidence>
<feature type="transmembrane region" description="Helical" evidence="7">
    <location>
        <begin position="110"/>
        <end position="126"/>
    </location>
</feature>
<comment type="caution">
    <text evidence="9">The sequence shown here is derived from an EMBL/GenBank/DDBJ whole genome shotgun (WGS) entry which is preliminary data.</text>
</comment>
<accession>A0ABS6WLK4</accession>
<keyword evidence="10" id="KW-1185">Reference proteome</keyword>
<keyword evidence="7" id="KW-0997">Cell inner membrane</keyword>
<evidence type="ECO:0000256" key="7">
    <source>
        <dbReference type="RuleBase" id="RU365041"/>
    </source>
</evidence>
<keyword evidence="5 7" id="KW-1133">Transmembrane helix</keyword>
<dbReference type="EMBL" id="JAHWQX010000001">
    <property type="protein sequence ID" value="MBW3096775.1"/>
    <property type="molecule type" value="Genomic_DNA"/>
</dbReference>
<dbReference type="InterPro" id="IPR049177">
    <property type="entry name" value="MgtC_SapB_SrpB_YhiD_N"/>
</dbReference>
<proteinExistence type="inferred from homology"/>
<dbReference type="RefSeq" id="WP_219200628.1">
    <property type="nucleotide sequence ID" value="NZ_JAHWQX010000001.1"/>
</dbReference>
<reference evidence="9" key="1">
    <citation type="submission" date="2021-07" db="EMBL/GenBank/DDBJ databases">
        <title>Pseudohoeflea marina sp. nov. a polyhydroxyalcanoate-producing bacterium.</title>
        <authorList>
            <person name="Zheng W."/>
            <person name="Yu S."/>
            <person name="Huang Y."/>
        </authorList>
    </citation>
    <scope>NUCLEOTIDE SEQUENCE</scope>
    <source>
        <strain evidence="9">DP4N28-3</strain>
    </source>
</reference>
<evidence type="ECO:0000259" key="8">
    <source>
        <dbReference type="Pfam" id="PF02308"/>
    </source>
</evidence>
<gene>
    <name evidence="9" type="ORF">KY465_05735</name>
</gene>
<dbReference type="Pfam" id="PF02308">
    <property type="entry name" value="MgtC"/>
    <property type="match status" value="1"/>
</dbReference>
<keyword evidence="3" id="KW-1003">Cell membrane</keyword>
<dbReference type="PANTHER" id="PTHR33778">
    <property type="entry name" value="PROTEIN MGTC"/>
    <property type="match status" value="1"/>
</dbReference>
<evidence type="ECO:0000256" key="2">
    <source>
        <dbReference type="ARBA" id="ARBA00009298"/>
    </source>
</evidence>
<feature type="transmembrane region" description="Helical" evidence="7">
    <location>
        <begin position="47"/>
        <end position="65"/>
    </location>
</feature>
<feature type="transmembrane region" description="Helical" evidence="7">
    <location>
        <begin position="15"/>
        <end position="35"/>
    </location>
</feature>
<dbReference type="PANTHER" id="PTHR33778:SF1">
    <property type="entry name" value="MAGNESIUM TRANSPORTER YHID-RELATED"/>
    <property type="match status" value="1"/>
</dbReference>
<feature type="domain" description="MgtC/SapB/SrpB/YhiD N-terminal" evidence="8">
    <location>
        <begin position="27"/>
        <end position="154"/>
    </location>
</feature>
<organism evidence="9 10">
    <name type="scientific">Pseudohoeflea coraliihabitans</name>
    <dbReference type="NCBI Taxonomy" id="2860393"/>
    <lineage>
        <taxon>Bacteria</taxon>
        <taxon>Pseudomonadati</taxon>
        <taxon>Pseudomonadota</taxon>
        <taxon>Alphaproteobacteria</taxon>
        <taxon>Hyphomicrobiales</taxon>
        <taxon>Rhizobiaceae</taxon>
        <taxon>Pseudohoeflea</taxon>
    </lineage>
</organism>